<evidence type="ECO:0000313" key="2">
    <source>
        <dbReference type="Proteomes" id="UP000324222"/>
    </source>
</evidence>
<sequence length="64" mass="7047">MMTLPAVETVRPDLTFYAQVGVQAQGTAATRSNNSCLYGEIELANMDEFKLGYCLLLFEGIGKR</sequence>
<evidence type="ECO:0000313" key="1">
    <source>
        <dbReference type="EMBL" id="MPC47999.1"/>
    </source>
</evidence>
<organism evidence="1 2">
    <name type="scientific">Portunus trituberculatus</name>
    <name type="common">Swimming crab</name>
    <name type="synonym">Neptunus trituberculatus</name>
    <dbReference type="NCBI Taxonomy" id="210409"/>
    <lineage>
        <taxon>Eukaryota</taxon>
        <taxon>Metazoa</taxon>
        <taxon>Ecdysozoa</taxon>
        <taxon>Arthropoda</taxon>
        <taxon>Crustacea</taxon>
        <taxon>Multicrustacea</taxon>
        <taxon>Malacostraca</taxon>
        <taxon>Eumalacostraca</taxon>
        <taxon>Eucarida</taxon>
        <taxon>Decapoda</taxon>
        <taxon>Pleocyemata</taxon>
        <taxon>Brachyura</taxon>
        <taxon>Eubrachyura</taxon>
        <taxon>Portunoidea</taxon>
        <taxon>Portunidae</taxon>
        <taxon>Portuninae</taxon>
        <taxon>Portunus</taxon>
    </lineage>
</organism>
<gene>
    <name evidence="1" type="ORF">E2C01_041763</name>
</gene>
<proteinExistence type="predicted"/>
<protein>
    <submittedName>
        <fullName evidence="1">Uncharacterized protein</fullName>
    </submittedName>
</protein>
<reference evidence="1 2" key="1">
    <citation type="submission" date="2019-05" db="EMBL/GenBank/DDBJ databases">
        <title>Another draft genome of Portunus trituberculatus and its Hox gene families provides insights of decapod evolution.</title>
        <authorList>
            <person name="Jeong J.-H."/>
            <person name="Song I."/>
            <person name="Kim S."/>
            <person name="Choi T."/>
            <person name="Kim D."/>
            <person name="Ryu S."/>
            <person name="Kim W."/>
        </authorList>
    </citation>
    <scope>NUCLEOTIDE SEQUENCE [LARGE SCALE GENOMIC DNA]</scope>
    <source>
        <tissue evidence="1">Muscle</tissue>
    </source>
</reference>
<accession>A0A5B7FRV5</accession>
<keyword evidence="2" id="KW-1185">Reference proteome</keyword>
<dbReference type="AlphaFoldDB" id="A0A5B7FRV5"/>
<comment type="caution">
    <text evidence="1">The sequence shown here is derived from an EMBL/GenBank/DDBJ whole genome shotgun (WGS) entry which is preliminary data.</text>
</comment>
<name>A0A5B7FRV5_PORTR</name>
<dbReference type="EMBL" id="VSRR010008047">
    <property type="protein sequence ID" value="MPC47999.1"/>
    <property type="molecule type" value="Genomic_DNA"/>
</dbReference>
<dbReference type="Proteomes" id="UP000324222">
    <property type="component" value="Unassembled WGS sequence"/>
</dbReference>